<dbReference type="AlphaFoldDB" id="A0A0L0FXI1"/>
<comment type="subcellular location">
    <subcellularLocation>
        <location evidence="1">Secreted</location>
    </subcellularLocation>
</comment>
<keyword evidence="2" id="KW-0964">Secreted</keyword>
<protein>
    <recommendedName>
        <fullName evidence="7">Saposin A-type domain-containing protein</fullName>
    </recommendedName>
</protein>
<keyword evidence="9" id="KW-1185">Reference proteome</keyword>
<keyword evidence="5" id="KW-0325">Glycoprotein</keyword>
<reference evidence="8 9" key="1">
    <citation type="submission" date="2011-02" db="EMBL/GenBank/DDBJ databases">
        <title>The Genome Sequence of Sphaeroforma arctica JP610.</title>
        <authorList>
            <consortium name="The Broad Institute Genome Sequencing Platform"/>
            <person name="Russ C."/>
            <person name="Cuomo C."/>
            <person name="Young S.K."/>
            <person name="Zeng Q."/>
            <person name="Gargeya S."/>
            <person name="Alvarado L."/>
            <person name="Berlin A."/>
            <person name="Chapman S.B."/>
            <person name="Chen Z."/>
            <person name="Freedman E."/>
            <person name="Gellesch M."/>
            <person name="Goldberg J."/>
            <person name="Griggs A."/>
            <person name="Gujja S."/>
            <person name="Heilman E."/>
            <person name="Heiman D."/>
            <person name="Howarth C."/>
            <person name="Mehta T."/>
            <person name="Neiman D."/>
            <person name="Pearson M."/>
            <person name="Roberts A."/>
            <person name="Saif S."/>
            <person name="Shea T."/>
            <person name="Shenoy N."/>
            <person name="Sisk P."/>
            <person name="Stolte C."/>
            <person name="Sykes S."/>
            <person name="White J."/>
            <person name="Yandava C."/>
            <person name="Burger G."/>
            <person name="Gray M.W."/>
            <person name="Holland P.W.H."/>
            <person name="King N."/>
            <person name="Lang F.B.F."/>
            <person name="Roger A.J."/>
            <person name="Ruiz-Trillo I."/>
            <person name="Haas B."/>
            <person name="Nusbaum C."/>
            <person name="Birren B."/>
        </authorList>
    </citation>
    <scope>NUCLEOTIDE SEQUENCE [LARGE SCALE GENOMIC DNA]</scope>
    <source>
        <strain evidence="8 9">JP610</strain>
    </source>
</reference>
<feature type="domain" description="Saposin A-type" evidence="7">
    <location>
        <begin position="333"/>
        <end position="359"/>
    </location>
</feature>
<dbReference type="RefSeq" id="XP_014155163.1">
    <property type="nucleotide sequence ID" value="XM_014299688.1"/>
</dbReference>
<dbReference type="GeneID" id="25906911"/>
<dbReference type="GO" id="GO:0005576">
    <property type="term" value="C:extracellular region"/>
    <property type="evidence" value="ECO:0007669"/>
    <property type="project" value="UniProtKB-SubCell"/>
</dbReference>
<organism evidence="8 9">
    <name type="scientific">Sphaeroforma arctica JP610</name>
    <dbReference type="NCBI Taxonomy" id="667725"/>
    <lineage>
        <taxon>Eukaryota</taxon>
        <taxon>Ichthyosporea</taxon>
        <taxon>Ichthyophonida</taxon>
        <taxon>Sphaeroforma</taxon>
    </lineage>
</organism>
<dbReference type="InterPro" id="IPR003119">
    <property type="entry name" value="SAP_A"/>
</dbReference>
<dbReference type="EMBL" id="KQ242052">
    <property type="protein sequence ID" value="KNC81261.1"/>
    <property type="molecule type" value="Genomic_DNA"/>
</dbReference>
<evidence type="ECO:0000259" key="7">
    <source>
        <dbReference type="Pfam" id="PF02199"/>
    </source>
</evidence>
<feature type="region of interest" description="Disordered" evidence="6">
    <location>
        <begin position="166"/>
        <end position="251"/>
    </location>
</feature>
<proteinExistence type="predicted"/>
<dbReference type="Proteomes" id="UP000054560">
    <property type="component" value="Unassembled WGS sequence"/>
</dbReference>
<evidence type="ECO:0000256" key="6">
    <source>
        <dbReference type="SAM" id="MobiDB-lite"/>
    </source>
</evidence>
<evidence type="ECO:0000256" key="4">
    <source>
        <dbReference type="ARBA" id="ARBA00023157"/>
    </source>
</evidence>
<keyword evidence="3" id="KW-0732">Signal</keyword>
<evidence type="ECO:0000313" key="8">
    <source>
        <dbReference type="EMBL" id="KNC81261.1"/>
    </source>
</evidence>
<keyword evidence="4" id="KW-1015">Disulfide bond</keyword>
<evidence type="ECO:0000256" key="5">
    <source>
        <dbReference type="ARBA" id="ARBA00023180"/>
    </source>
</evidence>
<evidence type="ECO:0000256" key="2">
    <source>
        <dbReference type="ARBA" id="ARBA00022525"/>
    </source>
</evidence>
<accession>A0A0L0FXI1</accession>
<gene>
    <name evidence="8" type="ORF">SARC_06407</name>
</gene>
<name>A0A0L0FXI1_9EUKA</name>
<evidence type="ECO:0000256" key="3">
    <source>
        <dbReference type="ARBA" id="ARBA00022729"/>
    </source>
</evidence>
<evidence type="ECO:0000313" key="9">
    <source>
        <dbReference type="Proteomes" id="UP000054560"/>
    </source>
</evidence>
<dbReference type="Pfam" id="PF02199">
    <property type="entry name" value="SapA"/>
    <property type="match status" value="1"/>
</dbReference>
<sequence>MHYPASVIIAAAVAANALSIQDLMGALVRSERQTDDNYCEFGMSYICDSTKNALECEYETYPFDECNEYCARVSDLPFCVYDSVEGPITVVSELENEMAAVSENEAAHDGDLPESSDYTETDLNIDANELEENEPLLSDEFSMPEESDILEAIDISDLEDIDVEEGMENGGNADESTKAAEDVVEGIQQSTTDTEASTSTELDVPELSENLPILPAQESETMNASESMEVGMSAETPAESIDESGNSDMEMSTGMTAMSEAETDDLFLVTVYNALESSALSTSMEMSTEGETETHILSPIEKAVGISDGGDNQETFSGNVVDEGVVNEEVSTHRCFEGPSFYCASFANAELCGYTVENCSLYCNPGWYPELSKGEVCV</sequence>
<feature type="compositionally biased region" description="Low complexity" evidence="6">
    <location>
        <begin position="190"/>
        <end position="201"/>
    </location>
</feature>
<evidence type="ECO:0000256" key="1">
    <source>
        <dbReference type="ARBA" id="ARBA00004613"/>
    </source>
</evidence>